<feature type="compositionally biased region" description="Polar residues" evidence="1">
    <location>
        <begin position="104"/>
        <end position="115"/>
    </location>
</feature>
<name>A0A151PHB2_ALLMI</name>
<evidence type="ECO:0000313" key="3">
    <source>
        <dbReference type="Proteomes" id="UP000050525"/>
    </source>
</evidence>
<keyword evidence="3" id="KW-1185">Reference proteome</keyword>
<evidence type="ECO:0000256" key="1">
    <source>
        <dbReference type="SAM" id="MobiDB-lite"/>
    </source>
</evidence>
<proteinExistence type="predicted"/>
<dbReference type="AlphaFoldDB" id="A0A151PHB2"/>
<evidence type="ECO:0000313" key="2">
    <source>
        <dbReference type="EMBL" id="KYO48165.1"/>
    </source>
</evidence>
<protein>
    <submittedName>
        <fullName evidence="2">Uncharacterized protein</fullName>
    </submittedName>
</protein>
<dbReference type="EMBL" id="AKHW03000257">
    <property type="protein sequence ID" value="KYO48165.1"/>
    <property type="molecule type" value="Genomic_DNA"/>
</dbReference>
<accession>A0A151PHB2</accession>
<feature type="region of interest" description="Disordered" evidence="1">
    <location>
        <begin position="101"/>
        <end position="131"/>
    </location>
</feature>
<reference evidence="2 3" key="1">
    <citation type="journal article" date="2012" name="Genome Biol.">
        <title>Sequencing three crocodilian genomes to illuminate the evolution of archosaurs and amniotes.</title>
        <authorList>
            <person name="St John J.A."/>
            <person name="Braun E.L."/>
            <person name="Isberg S.R."/>
            <person name="Miles L.G."/>
            <person name="Chong A.Y."/>
            <person name="Gongora J."/>
            <person name="Dalzell P."/>
            <person name="Moran C."/>
            <person name="Bed'hom B."/>
            <person name="Abzhanov A."/>
            <person name="Burgess S.C."/>
            <person name="Cooksey A.M."/>
            <person name="Castoe T.A."/>
            <person name="Crawford N.G."/>
            <person name="Densmore L.D."/>
            <person name="Drew J.C."/>
            <person name="Edwards S.V."/>
            <person name="Faircloth B.C."/>
            <person name="Fujita M.K."/>
            <person name="Greenwold M.J."/>
            <person name="Hoffmann F.G."/>
            <person name="Howard J.M."/>
            <person name="Iguchi T."/>
            <person name="Janes D.E."/>
            <person name="Khan S.Y."/>
            <person name="Kohno S."/>
            <person name="de Koning A.J."/>
            <person name="Lance S.L."/>
            <person name="McCarthy F.M."/>
            <person name="McCormack J.E."/>
            <person name="Merchant M.E."/>
            <person name="Peterson D.G."/>
            <person name="Pollock D.D."/>
            <person name="Pourmand N."/>
            <person name="Raney B.J."/>
            <person name="Roessler K.A."/>
            <person name="Sanford J.R."/>
            <person name="Sawyer R.H."/>
            <person name="Schmidt C.J."/>
            <person name="Triplett E.W."/>
            <person name="Tuberville T.D."/>
            <person name="Venegas-Anaya M."/>
            <person name="Howard J.T."/>
            <person name="Jarvis E.D."/>
            <person name="Guillette L.J.Jr."/>
            <person name="Glenn T.C."/>
            <person name="Green R.E."/>
            <person name="Ray D.A."/>
        </authorList>
    </citation>
    <scope>NUCLEOTIDE SEQUENCE [LARGE SCALE GENOMIC DNA]</scope>
    <source>
        <strain evidence="2">KSC_2009_1</strain>
    </source>
</reference>
<sequence>MGKASEQADSEDCIAHHALLQRLAEAQEVVPSTRIQAAKLMAWTSHTPTDKTRLWFLAHAHFQSHFIKATVIAREGYKSPRFSSGSVFLQKKQKMWLRKVSHSMPRSYQRPTNMKQPGHSYLARSAAKEQQ</sequence>
<comment type="caution">
    <text evidence="2">The sequence shown here is derived from an EMBL/GenBank/DDBJ whole genome shotgun (WGS) entry which is preliminary data.</text>
</comment>
<organism evidence="2 3">
    <name type="scientific">Alligator mississippiensis</name>
    <name type="common">American alligator</name>
    <dbReference type="NCBI Taxonomy" id="8496"/>
    <lineage>
        <taxon>Eukaryota</taxon>
        <taxon>Metazoa</taxon>
        <taxon>Chordata</taxon>
        <taxon>Craniata</taxon>
        <taxon>Vertebrata</taxon>
        <taxon>Euteleostomi</taxon>
        <taxon>Archelosauria</taxon>
        <taxon>Archosauria</taxon>
        <taxon>Crocodylia</taxon>
        <taxon>Alligatoridae</taxon>
        <taxon>Alligatorinae</taxon>
        <taxon>Alligator</taxon>
    </lineage>
</organism>
<gene>
    <name evidence="2" type="ORF">Y1Q_0001965</name>
</gene>
<dbReference type="Proteomes" id="UP000050525">
    <property type="component" value="Unassembled WGS sequence"/>
</dbReference>